<dbReference type="Pfam" id="PF03080">
    <property type="entry name" value="Neprosin"/>
    <property type="match status" value="2"/>
</dbReference>
<dbReference type="InterPro" id="IPR004314">
    <property type="entry name" value="Neprosin"/>
</dbReference>
<dbReference type="AlphaFoldDB" id="A0A8T1P2Z9"/>
<dbReference type="EMBL" id="CM031819">
    <property type="protein sequence ID" value="KAG6635753.1"/>
    <property type="molecule type" value="Genomic_DNA"/>
</dbReference>
<sequence>MDGIESYFGAFNPKGIEGSQYSSFRMTLSNGDDSLKMGLMVNPSLFKDNKTRLFTHIVDYMSTGPNSRESVWLLQSYDDLPKVGLWPTKAFGRFNDFGNQADWGGEVYSPLDQPSPPMGTGIHPHGDTSYAAHSHLIAISYENSQSKFVNPGDAVLYESDPKSYSVSDSGYRNGYWRRLILYDGPGGIKSD</sequence>
<evidence type="ECO:0000313" key="3">
    <source>
        <dbReference type="Proteomes" id="UP000811609"/>
    </source>
</evidence>
<organism evidence="2 3">
    <name type="scientific">Carya illinoinensis</name>
    <name type="common">Pecan</name>
    <dbReference type="NCBI Taxonomy" id="32201"/>
    <lineage>
        <taxon>Eukaryota</taxon>
        <taxon>Viridiplantae</taxon>
        <taxon>Streptophyta</taxon>
        <taxon>Embryophyta</taxon>
        <taxon>Tracheophyta</taxon>
        <taxon>Spermatophyta</taxon>
        <taxon>Magnoliopsida</taxon>
        <taxon>eudicotyledons</taxon>
        <taxon>Gunneridae</taxon>
        <taxon>Pentapetalae</taxon>
        <taxon>rosids</taxon>
        <taxon>fabids</taxon>
        <taxon>Fagales</taxon>
        <taxon>Juglandaceae</taxon>
        <taxon>Carya</taxon>
    </lineage>
</organism>
<dbReference type="PANTHER" id="PTHR31589:SF223">
    <property type="entry name" value="PROTEIN, PUTATIVE (DUF239)-RELATED"/>
    <property type="match status" value="1"/>
</dbReference>
<gene>
    <name evidence="2" type="ORF">CIPAW_11G064300</name>
</gene>
<dbReference type="PANTHER" id="PTHR31589">
    <property type="entry name" value="PROTEIN, PUTATIVE (DUF239)-RELATED-RELATED"/>
    <property type="match status" value="1"/>
</dbReference>
<dbReference type="Proteomes" id="UP000811609">
    <property type="component" value="Chromosome 11"/>
</dbReference>
<evidence type="ECO:0000313" key="2">
    <source>
        <dbReference type="EMBL" id="KAG6635753.1"/>
    </source>
</evidence>
<keyword evidence="3" id="KW-1185">Reference proteome</keyword>
<comment type="caution">
    <text evidence="2">The sequence shown here is derived from an EMBL/GenBank/DDBJ whole genome shotgun (WGS) entry which is preliminary data.</text>
</comment>
<name>A0A8T1P2Z9_CARIL</name>
<dbReference type="InterPro" id="IPR053168">
    <property type="entry name" value="Glutamic_endopeptidase"/>
</dbReference>
<accession>A0A8T1P2Z9</accession>
<feature type="domain" description="Neprosin PEP catalytic" evidence="1">
    <location>
        <begin position="1"/>
        <end position="189"/>
    </location>
</feature>
<evidence type="ECO:0000259" key="1">
    <source>
        <dbReference type="PROSITE" id="PS52045"/>
    </source>
</evidence>
<dbReference type="PROSITE" id="PS52045">
    <property type="entry name" value="NEPROSIN_PEP_CD"/>
    <property type="match status" value="1"/>
</dbReference>
<proteinExistence type="predicted"/>
<protein>
    <recommendedName>
        <fullName evidence="1">Neprosin PEP catalytic domain-containing protein</fullName>
    </recommendedName>
</protein>
<reference evidence="2" key="1">
    <citation type="submission" date="2020-12" db="EMBL/GenBank/DDBJ databases">
        <title>WGS assembly of Carya illinoinensis cv. Pawnee.</title>
        <authorList>
            <person name="Platts A."/>
            <person name="Shu S."/>
            <person name="Wright S."/>
            <person name="Barry K."/>
            <person name="Edger P."/>
            <person name="Pires J.C."/>
            <person name="Schmutz J."/>
        </authorList>
    </citation>
    <scope>NUCLEOTIDE SEQUENCE</scope>
    <source>
        <tissue evidence="2">Leaf</tissue>
    </source>
</reference>